<feature type="binding site" evidence="1">
    <location>
        <position position="74"/>
    </location>
    <ligand>
        <name>Ni(2+)</name>
        <dbReference type="ChEBI" id="CHEBI:49786"/>
    </ligand>
</feature>
<dbReference type="OrthoDB" id="9792661at2"/>
<keyword evidence="1" id="KW-0479">Metal-binding</keyword>
<evidence type="ECO:0000259" key="2">
    <source>
        <dbReference type="Pfam" id="PF02829"/>
    </source>
</evidence>
<name>A0A267MJB1_9FIRM</name>
<dbReference type="PANTHER" id="PTHR40068:SF1">
    <property type="entry name" value="TRANSCRIPTION REPRESSOR NIAR-RELATED"/>
    <property type="match status" value="1"/>
</dbReference>
<evidence type="ECO:0000313" key="5">
    <source>
        <dbReference type="Proteomes" id="UP000216024"/>
    </source>
</evidence>
<evidence type="ECO:0000259" key="3">
    <source>
        <dbReference type="Pfam" id="PF08279"/>
    </source>
</evidence>
<accession>A0A267MJB1</accession>
<proteinExistence type="predicted"/>
<evidence type="ECO:0000256" key="1">
    <source>
        <dbReference type="PIRSR" id="PIRSR037847-1"/>
    </source>
</evidence>
<sequence length="170" mass="19225">MKSQERRESLLNLLIQSKAPVTGSELAKEFKVSRQVIVQDIALLRARGIDILATSNGYVILSDNKILKVIKCKHNGIHELEDELNTIIELGGKILDVIVNHPIYGEIKTPLCIGSKFELNEFIKSVEEKKAQPLFTLTDGIHFHTIEIPNINIYNKIVDSLKNKHYLISK</sequence>
<reference evidence="4 5" key="1">
    <citation type="submission" date="2017-06" db="EMBL/GenBank/DDBJ databases">
        <title>Draft genome sequence of anaerobic fermentative bacterium Anaeromicrobium sediminis DY2726D isolated from West Pacific Ocean sediments.</title>
        <authorList>
            <person name="Zeng X."/>
        </authorList>
    </citation>
    <scope>NUCLEOTIDE SEQUENCE [LARGE SCALE GENOMIC DNA]</scope>
    <source>
        <strain evidence="4 5">DY2726D</strain>
    </source>
</reference>
<dbReference type="InterPro" id="IPR035922">
    <property type="entry name" value="3H_dom_sf"/>
</dbReference>
<comment type="caution">
    <text evidence="4">The sequence shown here is derived from an EMBL/GenBank/DDBJ whole genome shotgun (WGS) entry which is preliminary data.</text>
</comment>
<dbReference type="SUPFAM" id="SSF75500">
    <property type="entry name" value="Putative transcriptional regulator TM1602, C-terminal domain"/>
    <property type="match status" value="1"/>
</dbReference>
<feature type="binding site" evidence="1">
    <location>
        <position position="83"/>
    </location>
    <ligand>
        <name>Ni(2+)</name>
        <dbReference type="ChEBI" id="CHEBI:49786"/>
    </ligand>
</feature>
<feature type="domain" description="Helix-turn-helix type 11" evidence="3">
    <location>
        <begin position="6"/>
        <end position="58"/>
    </location>
</feature>
<organism evidence="4 5">
    <name type="scientific">Anaeromicrobium sediminis</name>
    <dbReference type="NCBI Taxonomy" id="1478221"/>
    <lineage>
        <taxon>Bacteria</taxon>
        <taxon>Bacillati</taxon>
        <taxon>Bacillota</taxon>
        <taxon>Clostridia</taxon>
        <taxon>Peptostreptococcales</taxon>
        <taxon>Thermotaleaceae</taxon>
        <taxon>Anaeromicrobium</taxon>
    </lineage>
</organism>
<dbReference type="Pfam" id="PF02829">
    <property type="entry name" value="3H"/>
    <property type="match status" value="1"/>
</dbReference>
<dbReference type="InterPro" id="IPR036390">
    <property type="entry name" value="WH_DNA-bd_sf"/>
</dbReference>
<gene>
    <name evidence="4" type="ORF">CCE28_10000</name>
</gene>
<keyword evidence="5" id="KW-1185">Reference proteome</keyword>
<feature type="domain" description="3H" evidence="2">
    <location>
        <begin position="70"/>
        <end position="167"/>
    </location>
</feature>
<dbReference type="PIRSF" id="PIRSF037847">
    <property type="entry name" value="NiaR"/>
    <property type="match status" value="1"/>
</dbReference>
<dbReference type="GO" id="GO:0046872">
    <property type="term" value="F:metal ion binding"/>
    <property type="evidence" value="ECO:0007669"/>
    <property type="project" value="UniProtKB-KW"/>
</dbReference>
<dbReference type="SUPFAM" id="SSF46785">
    <property type="entry name" value="Winged helix' DNA-binding domain"/>
    <property type="match status" value="1"/>
</dbReference>
<dbReference type="InterPro" id="IPR036388">
    <property type="entry name" value="WH-like_DNA-bd_sf"/>
</dbReference>
<dbReference type="RefSeq" id="WP_095133505.1">
    <property type="nucleotide sequence ID" value="NZ_NIBG01000007.1"/>
</dbReference>
<dbReference type="PANTHER" id="PTHR40068">
    <property type="entry name" value="TRANSCRIPTION REPRESSOR NIAR-RELATED"/>
    <property type="match status" value="1"/>
</dbReference>
<dbReference type="EMBL" id="NIBG01000007">
    <property type="protein sequence ID" value="PAB59537.1"/>
    <property type="molecule type" value="Genomic_DNA"/>
</dbReference>
<evidence type="ECO:0000313" key="4">
    <source>
        <dbReference type="EMBL" id="PAB59537.1"/>
    </source>
</evidence>
<keyword evidence="1" id="KW-0533">Nickel</keyword>
<feature type="binding site" evidence="1">
    <location>
        <position position="142"/>
    </location>
    <ligand>
        <name>Ni(2+)</name>
        <dbReference type="ChEBI" id="CHEBI:49786"/>
    </ligand>
</feature>
<dbReference type="Gene3D" id="1.10.10.10">
    <property type="entry name" value="Winged helix-like DNA-binding domain superfamily/Winged helix DNA-binding domain"/>
    <property type="match status" value="1"/>
</dbReference>
<dbReference type="InterPro" id="IPR026043">
    <property type="entry name" value="NadR"/>
</dbReference>
<protein>
    <submittedName>
        <fullName evidence="4">Transcription repressor NadR</fullName>
    </submittedName>
</protein>
<feature type="binding site" evidence="1">
    <location>
        <position position="144"/>
    </location>
    <ligand>
        <name>Ni(2+)</name>
        <dbReference type="ChEBI" id="CHEBI:49786"/>
    </ligand>
</feature>
<dbReference type="Gene3D" id="3.30.1340.20">
    <property type="entry name" value="3H domain"/>
    <property type="match status" value="1"/>
</dbReference>
<dbReference type="InterPro" id="IPR004173">
    <property type="entry name" value="3H_domain"/>
</dbReference>
<dbReference type="AlphaFoldDB" id="A0A267MJB1"/>
<dbReference type="Pfam" id="PF08279">
    <property type="entry name" value="HTH_11"/>
    <property type="match status" value="1"/>
</dbReference>
<dbReference type="Proteomes" id="UP000216024">
    <property type="component" value="Unassembled WGS sequence"/>
</dbReference>
<dbReference type="InterPro" id="IPR013196">
    <property type="entry name" value="HTH_11"/>
</dbReference>